<accession>A0A2N8PGI9</accession>
<dbReference type="GO" id="GO:0022857">
    <property type="term" value="F:transmembrane transporter activity"/>
    <property type="evidence" value="ECO:0007669"/>
    <property type="project" value="InterPro"/>
</dbReference>
<dbReference type="PROSITE" id="PS50850">
    <property type="entry name" value="MFS"/>
    <property type="match status" value="1"/>
</dbReference>
<keyword evidence="10" id="KW-1185">Reference proteome</keyword>
<feature type="transmembrane region" description="Helical" evidence="7">
    <location>
        <begin position="294"/>
        <end position="315"/>
    </location>
</feature>
<evidence type="ECO:0000259" key="8">
    <source>
        <dbReference type="PROSITE" id="PS50850"/>
    </source>
</evidence>
<feature type="transmembrane region" description="Helical" evidence="7">
    <location>
        <begin position="388"/>
        <end position="406"/>
    </location>
</feature>
<dbReference type="InterPro" id="IPR050171">
    <property type="entry name" value="MFS_Transporters"/>
</dbReference>
<feature type="transmembrane region" description="Helical" evidence="7">
    <location>
        <begin position="321"/>
        <end position="346"/>
    </location>
</feature>
<keyword evidence="3" id="KW-1003">Cell membrane</keyword>
<proteinExistence type="predicted"/>
<dbReference type="Proteomes" id="UP000236047">
    <property type="component" value="Unassembled WGS sequence"/>
</dbReference>
<evidence type="ECO:0000256" key="5">
    <source>
        <dbReference type="ARBA" id="ARBA00022989"/>
    </source>
</evidence>
<evidence type="ECO:0000313" key="9">
    <source>
        <dbReference type="EMBL" id="PNE40111.1"/>
    </source>
</evidence>
<sequence>MTPAVATDEKESRRPTSPVLPRGPGIGWFAVSGLVNALGTGFFYPFSLLFFTELSGLSLGSVGLVLTITVLAVLPWLLAVGRLVDRIGPRPVLIAGAAVRAVGFAGFLAVRDAATLVMCCLFLALGNRLEQTATPLLAIRLAPDGHSGQWLALTRVVFNAGLGGGALFASLLVVDSTSGFIVLGVANAASFVLTALLYLGLPVTEPTGKAPSRSREKRTAAPWRHTAYVRVAGANALLLTAALAVESALPVFALRELEMPSWIAGVLFAVNTLLLTLFQLPLGRLLERFRPSAVLALGGLAYAALYAAVLLAGGMSRGAQIASMVTGMVVYTLGELAVSQAGMTLLTGLPPQREQGAYLAFNQFFAGGATALAPFLVAMLLAHAPTSLWWTLGGGSVLAALLVSLLPHPSGAQQAN</sequence>
<feature type="transmembrane region" description="Helical" evidence="7">
    <location>
        <begin position="180"/>
        <end position="201"/>
    </location>
</feature>
<evidence type="ECO:0000256" key="7">
    <source>
        <dbReference type="SAM" id="Phobius"/>
    </source>
</evidence>
<organism evidence="9 10">
    <name type="scientific">Streptomyces noursei</name>
    <name type="common">Streptomyces albulus</name>
    <dbReference type="NCBI Taxonomy" id="1971"/>
    <lineage>
        <taxon>Bacteria</taxon>
        <taxon>Bacillati</taxon>
        <taxon>Actinomycetota</taxon>
        <taxon>Actinomycetes</taxon>
        <taxon>Kitasatosporales</taxon>
        <taxon>Streptomycetaceae</taxon>
        <taxon>Streptomyces</taxon>
    </lineage>
</organism>
<name>A0A2N8PGI9_STRNR</name>
<dbReference type="Gene3D" id="1.20.1250.20">
    <property type="entry name" value="MFS general substrate transporter like domains"/>
    <property type="match status" value="1"/>
</dbReference>
<feature type="transmembrane region" description="Helical" evidence="7">
    <location>
        <begin position="57"/>
        <end position="78"/>
    </location>
</feature>
<feature type="domain" description="Major facilitator superfamily (MFS) profile" evidence="8">
    <location>
        <begin position="25"/>
        <end position="411"/>
    </location>
</feature>
<comment type="subcellular location">
    <subcellularLocation>
        <location evidence="1">Cell membrane</location>
        <topology evidence="1">Multi-pass membrane protein</topology>
    </subcellularLocation>
</comment>
<dbReference type="AlphaFoldDB" id="A0A2N8PGI9"/>
<evidence type="ECO:0000256" key="4">
    <source>
        <dbReference type="ARBA" id="ARBA00022692"/>
    </source>
</evidence>
<dbReference type="RefSeq" id="WP_102922786.1">
    <property type="nucleotide sequence ID" value="NZ_LJSN01000002.1"/>
</dbReference>
<feature type="transmembrane region" description="Helical" evidence="7">
    <location>
        <begin position="156"/>
        <end position="174"/>
    </location>
</feature>
<evidence type="ECO:0000256" key="3">
    <source>
        <dbReference type="ARBA" id="ARBA00022475"/>
    </source>
</evidence>
<protein>
    <submittedName>
        <fullName evidence="9">MFS transporter</fullName>
    </submittedName>
</protein>
<comment type="caution">
    <text evidence="9">The sequence shown here is derived from an EMBL/GenBank/DDBJ whole genome shotgun (WGS) entry which is preliminary data.</text>
</comment>
<dbReference type="Pfam" id="PF07690">
    <property type="entry name" value="MFS_1"/>
    <property type="match status" value="1"/>
</dbReference>
<keyword evidence="2" id="KW-0813">Transport</keyword>
<feature type="transmembrane region" description="Helical" evidence="7">
    <location>
        <begin position="98"/>
        <end position="125"/>
    </location>
</feature>
<gene>
    <name evidence="9" type="ORF">AOB60_03570</name>
</gene>
<dbReference type="InterPro" id="IPR020846">
    <property type="entry name" value="MFS_dom"/>
</dbReference>
<keyword evidence="4 7" id="KW-0812">Transmembrane</keyword>
<dbReference type="PANTHER" id="PTHR23517:SF2">
    <property type="entry name" value="MULTIDRUG RESISTANCE PROTEIN MDTH"/>
    <property type="match status" value="1"/>
</dbReference>
<evidence type="ECO:0000313" key="10">
    <source>
        <dbReference type="Proteomes" id="UP000236047"/>
    </source>
</evidence>
<feature type="transmembrane region" description="Helical" evidence="7">
    <location>
        <begin position="358"/>
        <end position="382"/>
    </location>
</feature>
<evidence type="ECO:0000256" key="2">
    <source>
        <dbReference type="ARBA" id="ARBA00022448"/>
    </source>
</evidence>
<evidence type="ECO:0000256" key="1">
    <source>
        <dbReference type="ARBA" id="ARBA00004651"/>
    </source>
</evidence>
<feature type="transmembrane region" description="Helical" evidence="7">
    <location>
        <begin position="26"/>
        <end position="50"/>
    </location>
</feature>
<dbReference type="InterPro" id="IPR036259">
    <property type="entry name" value="MFS_trans_sf"/>
</dbReference>
<dbReference type="PANTHER" id="PTHR23517">
    <property type="entry name" value="RESISTANCE PROTEIN MDTM, PUTATIVE-RELATED-RELATED"/>
    <property type="match status" value="1"/>
</dbReference>
<dbReference type="SUPFAM" id="SSF103473">
    <property type="entry name" value="MFS general substrate transporter"/>
    <property type="match status" value="1"/>
</dbReference>
<keyword evidence="6 7" id="KW-0472">Membrane</keyword>
<reference evidence="10" key="1">
    <citation type="submission" date="2015-09" db="EMBL/GenBank/DDBJ databases">
        <authorList>
            <person name="Graham D.E."/>
            <person name="Mahan K.M."/>
            <person name="Klingeman D.M."/>
            <person name="Fida T."/>
            <person name="Giannone R.J."/>
            <person name="Hettich R.L."/>
            <person name="Parry R.J."/>
            <person name="Spain J.C."/>
        </authorList>
    </citation>
    <scope>NUCLEOTIDE SEQUENCE [LARGE SCALE GENOMIC DNA]</scope>
    <source>
        <strain evidence="10">JCM 4701</strain>
    </source>
</reference>
<feature type="transmembrane region" description="Helical" evidence="7">
    <location>
        <begin position="227"/>
        <end position="249"/>
    </location>
</feature>
<feature type="transmembrane region" description="Helical" evidence="7">
    <location>
        <begin position="261"/>
        <end position="282"/>
    </location>
</feature>
<evidence type="ECO:0000256" key="6">
    <source>
        <dbReference type="ARBA" id="ARBA00023136"/>
    </source>
</evidence>
<dbReference type="EMBL" id="LJSN01000002">
    <property type="protein sequence ID" value="PNE40111.1"/>
    <property type="molecule type" value="Genomic_DNA"/>
</dbReference>
<dbReference type="InterPro" id="IPR011701">
    <property type="entry name" value="MFS"/>
</dbReference>
<dbReference type="GO" id="GO:0005886">
    <property type="term" value="C:plasma membrane"/>
    <property type="evidence" value="ECO:0007669"/>
    <property type="project" value="UniProtKB-SubCell"/>
</dbReference>
<keyword evidence="5 7" id="KW-1133">Transmembrane helix</keyword>